<dbReference type="EMBL" id="JACCAU010000001">
    <property type="protein sequence ID" value="NYH17089.1"/>
    <property type="molecule type" value="Genomic_DNA"/>
</dbReference>
<keyword evidence="1" id="KW-0812">Transmembrane</keyword>
<gene>
    <name evidence="2" type="ORF">GGD41_004317</name>
</gene>
<protein>
    <submittedName>
        <fullName evidence="2">Uncharacterized protein</fullName>
    </submittedName>
</protein>
<name>A0A7Z0B0W8_9BURK</name>
<evidence type="ECO:0000313" key="2">
    <source>
        <dbReference type="EMBL" id="NYH17089.1"/>
    </source>
</evidence>
<sequence length="151" mass="16559">MLQIVVSIRDRNLPENRDLTGDPWDGHTLEWATSSPPPSYNFAIIPTVHKLDAFTDMKADKSVQAKPVYRDIHMPSNTSAGLIAAMFSLVLGFAGVWHIWWLAIIGLVGSIGTVIVYSFQKNEGYYIPAAEVAAIEEKRSGAGAQLAMEVD</sequence>
<keyword evidence="1" id="KW-0472">Membrane</keyword>
<proteinExistence type="predicted"/>
<organism evidence="2 3">
    <name type="scientific">Paraburkholderia bryophila</name>
    <dbReference type="NCBI Taxonomy" id="420952"/>
    <lineage>
        <taxon>Bacteria</taxon>
        <taxon>Pseudomonadati</taxon>
        <taxon>Pseudomonadota</taxon>
        <taxon>Betaproteobacteria</taxon>
        <taxon>Burkholderiales</taxon>
        <taxon>Burkholderiaceae</taxon>
        <taxon>Paraburkholderia</taxon>
    </lineage>
</organism>
<dbReference type="SUPFAM" id="SSF81442">
    <property type="entry name" value="Cytochrome c oxidase subunit I-like"/>
    <property type="match status" value="1"/>
</dbReference>
<comment type="caution">
    <text evidence="2">The sequence shown here is derived from an EMBL/GenBank/DDBJ whole genome shotgun (WGS) entry which is preliminary data.</text>
</comment>
<dbReference type="InterPro" id="IPR036927">
    <property type="entry name" value="Cyt_c_oxase-like_su1_sf"/>
</dbReference>
<dbReference type="Proteomes" id="UP000572540">
    <property type="component" value="Unassembled WGS sequence"/>
</dbReference>
<evidence type="ECO:0000256" key="1">
    <source>
        <dbReference type="SAM" id="Phobius"/>
    </source>
</evidence>
<reference evidence="2 3" key="1">
    <citation type="submission" date="2020-07" db="EMBL/GenBank/DDBJ databases">
        <title>Exploring microbial biodiversity for novel pathways involved in the catabolism of aromatic compounds derived from lignin.</title>
        <authorList>
            <person name="Elkins J."/>
        </authorList>
    </citation>
    <scope>NUCLEOTIDE SEQUENCE [LARGE SCALE GENOMIC DNA]</scope>
    <source>
        <strain evidence="2 3">H2C3B</strain>
    </source>
</reference>
<feature type="transmembrane region" description="Helical" evidence="1">
    <location>
        <begin position="99"/>
        <end position="119"/>
    </location>
</feature>
<evidence type="ECO:0000313" key="3">
    <source>
        <dbReference type="Proteomes" id="UP000572540"/>
    </source>
</evidence>
<keyword evidence="1" id="KW-1133">Transmembrane helix</keyword>
<dbReference type="AlphaFoldDB" id="A0A7Z0B0W8"/>
<accession>A0A7Z0B0W8</accession>
<dbReference type="Gene3D" id="1.20.210.10">
    <property type="entry name" value="Cytochrome c oxidase-like, subunit I domain"/>
    <property type="match status" value="1"/>
</dbReference>